<keyword evidence="3" id="KW-1185">Reference proteome</keyword>
<evidence type="ECO:0000313" key="3">
    <source>
        <dbReference type="Proteomes" id="UP001180531"/>
    </source>
</evidence>
<comment type="caution">
    <text evidence="2">The sequence shown here is derived from an EMBL/GenBank/DDBJ whole genome shotgun (WGS) entry which is preliminary data.</text>
</comment>
<feature type="transmembrane region" description="Helical" evidence="1">
    <location>
        <begin position="6"/>
        <end position="27"/>
    </location>
</feature>
<keyword evidence="1" id="KW-1133">Transmembrane helix</keyword>
<keyword evidence="1" id="KW-0472">Membrane</keyword>
<feature type="transmembrane region" description="Helical" evidence="1">
    <location>
        <begin position="105"/>
        <end position="125"/>
    </location>
</feature>
<evidence type="ECO:0008006" key="4">
    <source>
        <dbReference type="Google" id="ProtNLM"/>
    </source>
</evidence>
<evidence type="ECO:0000256" key="1">
    <source>
        <dbReference type="SAM" id="Phobius"/>
    </source>
</evidence>
<proteinExistence type="predicted"/>
<dbReference type="EMBL" id="JAVRFI010000017">
    <property type="protein sequence ID" value="MDT0452040.1"/>
    <property type="molecule type" value="Genomic_DNA"/>
</dbReference>
<accession>A0ABU2SW03</accession>
<reference evidence="2" key="1">
    <citation type="submission" date="2024-05" db="EMBL/GenBank/DDBJ databases">
        <title>30 novel species of actinomycetes from the DSMZ collection.</title>
        <authorList>
            <person name="Nouioui I."/>
        </authorList>
    </citation>
    <scope>NUCLEOTIDE SEQUENCE</scope>
    <source>
        <strain evidence="2">DSM 40473</strain>
    </source>
</reference>
<protein>
    <recommendedName>
        <fullName evidence="4">DUF5134 domain-containing protein</fullName>
    </recommendedName>
</protein>
<feature type="transmembrane region" description="Helical" evidence="1">
    <location>
        <begin position="65"/>
        <end position="85"/>
    </location>
</feature>
<gene>
    <name evidence="2" type="ORF">RM609_23585</name>
</gene>
<sequence length="128" mass="14104">MQPPSVSYSAWWLVSAVVTVAFVAFFVPLMPDVRKKLRVCSGPVLMAMLFAASTVIHWTEARVALPMYCCMMLAAIISGVGRRPVIRQWSLAPENATSGDFHMSWGMRVQVVLAVVAMTLLMIWLCAG</sequence>
<feature type="transmembrane region" description="Helical" evidence="1">
    <location>
        <begin position="39"/>
        <end position="59"/>
    </location>
</feature>
<dbReference type="RefSeq" id="WP_311613523.1">
    <property type="nucleotide sequence ID" value="NZ_JAVRFI010000017.1"/>
</dbReference>
<evidence type="ECO:0000313" key="2">
    <source>
        <dbReference type="EMBL" id="MDT0452040.1"/>
    </source>
</evidence>
<keyword evidence="1" id="KW-0812">Transmembrane</keyword>
<name>A0ABU2SW03_9ACTN</name>
<dbReference type="Proteomes" id="UP001180531">
    <property type="component" value="Unassembled WGS sequence"/>
</dbReference>
<organism evidence="2 3">
    <name type="scientific">Streptomyces hesseae</name>
    <dbReference type="NCBI Taxonomy" id="3075519"/>
    <lineage>
        <taxon>Bacteria</taxon>
        <taxon>Bacillati</taxon>
        <taxon>Actinomycetota</taxon>
        <taxon>Actinomycetes</taxon>
        <taxon>Kitasatosporales</taxon>
        <taxon>Streptomycetaceae</taxon>
        <taxon>Streptomyces</taxon>
    </lineage>
</organism>